<feature type="transmembrane region" description="Helical" evidence="6">
    <location>
        <begin position="26"/>
        <end position="44"/>
    </location>
</feature>
<organism evidence="7 8">
    <name type="scientific">Halalkalibacter krulwichiae</name>
    <dbReference type="NCBI Taxonomy" id="199441"/>
    <lineage>
        <taxon>Bacteria</taxon>
        <taxon>Bacillati</taxon>
        <taxon>Bacillota</taxon>
        <taxon>Bacilli</taxon>
        <taxon>Bacillales</taxon>
        <taxon>Bacillaceae</taxon>
        <taxon>Halalkalibacter</taxon>
    </lineage>
</organism>
<feature type="transmembrane region" description="Helical" evidence="6">
    <location>
        <begin position="210"/>
        <end position="229"/>
    </location>
</feature>
<proteinExistence type="predicted"/>
<accession>A0A1X9MEH1</accession>
<dbReference type="STRING" id="199441.BkAM31D_19475"/>
<evidence type="ECO:0000256" key="6">
    <source>
        <dbReference type="SAM" id="Phobius"/>
    </source>
</evidence>
<evidence type="ECO:0008006" key="9">
    <source>
        <dbReference type="Google" id="ProtNLM"/>
    </source>
</evidence>
<evidence type="ECO:0000256" key="5">
    <source>
        <dbReference type="ARBA" id="ARBA00023136"/>
    </source>
</evidence>
<protein>
    <recommendedName>
        <fullName evidence="9">C4-dicarboxylate anaerobic carrier</fullName>
    </recommendedName>
</protein>
<dbReference type="Proteomes" id="UP000193006">
    <property type="component" value="Chromosome"/>
</dbReference>
<dbReference type="GO" id="GO:0005886">
    <property type="term" value="C:plasma membrane"/>
    <property type="evidence" value="ECO:0007669"/>
    <property type="project" value="UniProtKB-SubCell"/>
</dbReference>
<keyword evidence="5 6" id="KW-0472">Membrane</keyword>
<name>A0A1X9MEH1_9BACI</name>
<sequence length="475" mass="51646">MGKALRKDLNPEVTPRRESKWKLPHVYVILITLLVVTYVATLFIPKGQFEREESESGALLIQPETFQFIDSPNLSLFDLIFAIPTGMVQAAEIIFGGFMIGALFAILDRTGLLAFILQIIVKLFSKNSILIIPVLMIPMGIFTAFTGAMELALIYVPIMIPLMLKMGYDRLTATAMVLVSTGAGFSVALTAPATVGLAQTIAELPLYSGIEYRVGILVTVMVIGIVYVWRYAKKVEKNPSLGLLYGDGLDEEYISEQEEEREKISIREALAIAFLVVGMGIMIYGLLNWGWYFIEIGGWYAFMSIVLGLLCGLSPSNIAEAFNDGIKKMVVAAIVIGLSRSISVVLQDGNILDTVIYVVSGVLSGMPTELTAIGMMVVQGGINFFVGSGSGQAMITMPVMNGLSDLLGVSRQTAVLAFQFGDGFTNLIYPVSLVMAMLALAQVSFTKWLRFITPLLVIWGVICATALVIAQVIGW</sequence>
<dbReference type="Pfam" id="PF03606">
    <property type="entry name" value="DcuC"/>
    <property type="match status" value="1"/>
</dbReference>
<feature type="transmembrane region" description="Helical" evidence="6">
    <location>
        <begin position="141"/>
        <end position="164"/>
    </location>
</feature>
<evidence type="ECO:0000256" key="4">
    <source>
        <dbReference type="ARBA" id="ARBA00022989"/>
    </source>
</evidence>
<comment type="subcellular location">
    <subcellularLocation>
        <location evidence="1">Cell membrane</location>
        <topology evidence="1">Multi-pass membrane protein</topology>
    </subcellularLocation>
</comment>
<keyword evidence="3 6" id="KW-0812">Transmembrane</keyword>
<dbReference type="InterPro" id="IPR051679">
    <property type="entry name" value="DASS-Related_Transporters"/>
</dbReference>
<evidence type="ECO:0000313" key="8">
    <source>
        <dbReference type="Proteomes" id="UP000193006"/>
    </source>
</evidence>
<feature type="transmembrane region" description="Helical" evidence="6">
    <location>
        <begin position="79"/>
        <end position="105"/>
    </location>
</feature>
<dbReference type="RefSeq" id="WP_066156249.1">
    <property type="nucleotide sequence ID" value="NZ_CP020814.1"/>
</dbReference>
<dbReference type="EMBL" id="CP020814">
    <property type="protein sequence ID" value="ARK31839.1"/>
    <property type="molecule type" value="Genomic_DNA"/>
</dbReference>
<feature type="transmembrane region" description="Helical" evidence="6">
    <location>
        <begin position="112"/>
        <end position="135"/>
    </location>
</feature>
<dbReference type="PANTHER" id="PTHR43652">
    <property type="entry name" value="BASIC AMINO ACID ANTIPORTER YFCC-RELATED"/>
    <property type="match status" value="1"/>
</dbReference>
<reference evidence="7 8" key="1">
    <citation type="submission" date="2017-04" db="EMBL/GenBank/DDBJ databases">
        <title>Bacillus krulwichiae AM31D Genome sequencing and assembly.</title>
        <authorList>
            <person name="Krulwich T.A."/>
            <person name="Anastor L."/>
            <person name="Ehrlich R."/>
            <person name="Ehrlich G.D."/>
            <person name="Janto B."/>
        </authorList>
    </citation>
    <scope>NUCLEOTIDE SEQUENCE [LARGE SCALE GENOMIC DNA]</scope>
    <source>
        <strain evidence="7 8">AM31D</strain>
    </source>
</reference>
<keyword evidence="4 6" id="KW-1133">Transmembrane helix</keyword>
<evidence type="ECO:0000256" key="2">
    <source>
        <dbReference type="ARBA" id="ARBA00022475"/>
    </source>
</evidence>
<dbReference type="PANTHER" id="PTHR43652:SF2">
    <property type="entry name" value="BASIC AMINO ACID ANTIPORTER YFCC-RELATED"/>
    <property type="match status" value="1"/>
</dbReference>
<keyword evidence="8" id="KW-1185">Reference proteome</keyword>
<feature type="transmembrane region" description="Helical" evidence="6">
    <location>
        <begin position="427"/>
        <end position="445"/>
    </location>
</feature>
<evidence type="ECO:0000256" key="3">
    <source>
        <dbReference type="ARBA" id="ARBA00022692"/>
    </source>
</evidence>
<dbReference type="KEGG" id="bkw:BkAM31D_19475"/>
<feature type="transmembrane region" description="Helical" evidence="6">
    <location>
        <begin position="269"/>
        <end position="287"/>
    </location>
</feature>
<dbReference type="AlphaFoldDB" id="A0A1X9MEH1"/>
<evidence type="ECO:0000313" key="7">
    <source>
        <dbReference type="EMBL" id="ARK31839.1"/>
    </source>
</evidence>
<keyword evidence="2" id="KW-1003">Cell membrane</keyword>
<feature type="transmembrane region" description="Helical" evidence="6">
    <location>
        <begin position="176"/>
        <end position="198"/>
    </location>
</feature>
<gene>
    <name evidence="7" type="ORF">BkAM31D_19475</name>
</gene>
<evidence type="ECO:0000256" key="1">
    <source>
        <dbReference type="ARBA" id="ARBA00004651"/>
    </source>
</evidence>
<dbReference type="InterPro" id="IPR018385">
    <property type="entry name" value="C4_dicarb_anaerob_car-like"/>
</dbReference>
<feature type="transmembrane region" description="Helical" evidence="6">
    <location>
        <begin position="451"/>
        <end position="473"/>
    </location>
</feature>
<feature type="transmembrane region" description="Helical" evidence="6">
    <location>
        <begin position="299"/>
        <end position="319"/>
    </location>
</feature>